<dbReference type="EMBL" id="AP023356">
    <property type="protein sequence ID" value="BCJ40936.1"/>
    <property type="molecule type" value="Genomic_DNA"/>
</dbReference>
<feature type="compositionally biased region" description="Basic and acidic residues" evidence="1">
    <location>
        <begin position="84"/>
        <end position="93"/>
    </location>
</feature>
<dbReference type="Proteomes" id="UP000676967">
    <property type="component" value="Chromosome"/>
</dbReference>
<name>A0ABM7LNU8_9ACTN</name>
<evidence type="ECO:0000313" key="2">
    <source>
        <dbReference type="EMBL" id="BCJ40936.1"/>
    </source>
</evidence>
<accession>A0ABM7LNU8</accession>
<proteinExistence type="predicted"/>
<evidence type="ECO:0000313" key="3">
    <source>
        <dbReference type="Proteomes" id="UP000676967"/>
    </source>
</evidence>
<feature type="region of interest" description="Disordered" evidence="1">
    <location>
        <begin position="63"/>
        <end position="93"/>
    </location>
</feature>
<keyword evidence="3" id="KW-1185">Reference proteome</keyword>
<reference evidence="2 3" key="1">
    <citation type="submission" date="2020-08" db="EMBL/GenBank/DDBJ databases">
        <title>Whole genome shotgun sequence of Actinoplanes ianthinogenes NBRC 13996.</title>
        <authorList>
            <person name="Komaki H."/>
            <person name="Tamura T."/>
        </authorList>
    </citation>
    <scope>NUCLEOTIDE SEQUENCE [LARGE SCALE GENOMIC DNA]</scope>
    <source>
        <strain evidence="2 3">NBRC 13996</strain>
    </source>
</reference>
<protein>
    <submittedName>
        <fullName evidence="2">Uncharacterized protein</fullName>
    </submittedName>
</protein>
<sequence length="93" mass="10384">MAFALRQLNVLPALRGPLNVVINSEPDGPKRAGRRIEQGRGETIMRWPIASESQRQMLRGESAMARSGRPQAALIKDLPVPGESQRDPERWRG</sequence>
<gene>
    <name evidence="2" type="ORF">Aiant_15930</name>
</gene>
<organism evidence="2 3">
    <name type="scientific">Actinoplanes ianthinogenes</name>
    <dbReference type="NCBI Taxonomy" id="122358"/>
    <lineage>
        <taxon>Bacteria</taxon>
        <taxon>Bacillati</taxon>
        <taxon>Actinomycetota</taxon>
        <taxon>Actinomycetes</taxon>
        <taxon>Micromonosporales</taxon>
        <taxon>Micromonosporaceae</taxon>
        <taxon>Actinoplanes</taxon>
    </lineage>
</organism>
<evidence type="ECO:0000256" key="1">
    <source>
        <dbReference type="SAM" id="MobiDB-lite"/>
    </source>
</evidence>